<sequence length="184" mass="19725">MTTLESRPNTALLVIDMQNGVVAEVHRRAEVVANIGALVSRARRTGVPIVWIQDSGADTPRGSQAWERIPDLVRAQSEVVIHKTYQDSFEGTDLEEALAAAAVGHVVVTGAHTDACVRATIHGALVRGYDVTLVGDAHTCADLSARGAPPPEQVIAHTNLYWRNQRAPGRTADVADTEDVTFEG</sequence>
<dbReference type="GO" id="GO:0016787">
    <property type="term" value="F:hydrolase activity"/>
    <property type="evidence" value="ECO:0007669"/>
    <property type="project" value="UniProtKB-KW"/>
</dbReference>
<dbReference type="Gene3D" id="3.40.50.850">
    <property type="entry name" value="Isochorismatase-like"/>
    <property type="match status" value="1"/>
</dbReference>
<evidence type="ECO:0000313" key="3">
    <source>
        <dbReference type="EMBL" id="VZO35280.1"/>
    </source>
</evidence>
<keyword evidence="1 3" id="KW-0378">Hydrolase</keyword>
<dbReference type="Proteomes" id="UP000419743">
    <property type="component" value="Unassembled WGS sequence"/>
</dbReference>
<comment type="caution">
    <text evidence="3">The sequence shown here is derived from an EMBL/GenBank/DDBJ whole genome shotgun (WGS) entry which is preliminary data.</text>
</comment>
<dbReference type="PANTHER" id="PTHR43540">
    <property type="entry name" value="PEROXYUREIDOACRYLATE/UREIDOACRYLATE AMIDOHYDROLASE-RELATED"/>
    <property type="match status" value="1"/>
</dbReference>
<organism evidence="3 4">
    <name type="scientific">Occultella aeris</name>
    <dbReference type="NCBI Taxonomy" id="2761496"/>
    <lineage>
        <taxon>Bacteria</taxon>
        <taxon>Bacillati</taxon>
        <taxon>Actinomycetota</taxon>
        <taxon>Actinomycetes</taxon>
        <taxon>Micrococcales</taxon>
        <taxon>Ruaniaceae</taxon>
        <taxon>Occultella</taxon>
    </lineage>
</organism>
<feature type="domain" description="Isochorismatase-like" evidence="2">
    <location>
        <begin position="10"/>
        <end position="144"/>
    </location>
</feature>
<dbReference type="Pfam" id="PF00857">
    <property type="entry name" value="Isochorismatase"/>
    <property type="match status" value="1"/>
</dbReference>
<name>A0A7M4DEG5_9MICO</name>
<dbReference type="AlphaFoldDB" id="A0A7M4DEG5"/>
<keyword evidence="4" id="KW-1185">Reference proteome</keyword>
<dbReference type="InterPro" id="IPR000868">
    <property type="entry name" value="Isochorismatase-like_dom"/>
</dbReference>
<dbReference type="InterPro" id="IPR036380">
    <property type="entry name" value="Isochorismatase-like_sf"/>
</dbReference>
<proteinExistence type="predicted"/>
<accession>A0A7M4DEG5</accession>
<dbReference type="RefSeq" id="WP_156739056.1">
    <property type="nucleotide sequence ID" value="NZ_CACRYJ010000006.1"/>
</dbReference>
<dbReference type="InterPro" id="IPR050272">
    <property type="entry name" value="Isochorismatase-like_hydrls"/>
</dbReference>
<evidence type="ECO:0000313" key="4">
    <source>
        <dbReference type="Proteomes" id="UP000419743"/>
    </source>
</evidence>
<evidence type="ECO:0000259" key="2">
    <source>
        <dbReference type="Pfam" id="PF00857"/>
    </source>
</evidence>
<reference evidence="3 4" key="1">
    <citation type="submission" date="2019-11" db="EMBL/GenBank/DDBJ databases">
        <authorList>
            <person name="Criscuolo A."/>
        </authorList>
    </citation>
    <scope>NUCLEOTIDE SEQUENCE [LARGE SCALE GENOMIC DNA]</scope>
    <source>
        <strain evidence="3">CIP111667</strain>
    </source>
</reference>
<dbReference type="EMBL" id="CACRYJ010000006">
    <property type="protein sequence ID" value="VZO35280.1"/>
    <property type="molecule type" value="Genomic_DNA"/>
</dbReference>
<evidence type="ECO:0000256" key="1">
    <source>
        <dbReference type="ARBA" id="ARBA00022801"/>
    </source>
</evidence>
<dbReference type="SUPFAM" id="SSF52499">
    <property type="entry name" value="Isochorismatase-like hydrolases"/>
    <property type="match status" value="1"/>
</dbReference>
<protein>
    <submittedName>
        <fullName evidence="3">Streptothricin hydrolase</fullName>
        <ecNumber evidence="3">3.5.2.19</ecNumber>
    </submittedName>
</protein>
<gene>
    <name evidence="3" type="primary">sttH_1</name>
    <name evidence="3" type="ORF">HALOF300_00505</name>
</gene>
<dbReference type="EC" id="3.5.2.19" evidence="3"/>